<keyword evidence="1" id="KW-0805">Transcription regulation</keyword>
<dbReference type="InterPro" id="IPR041674">
    <property type="entry name" value="TetR_C_22"/>
</dbReference>
<dbReference type="OrthoDB" id="9812484at2"/>
<evidence type="ECO:0000256" key="2">
    <source>
        <dbReference type="ARBA" id="ARBA00023125"/>
    </source>
</evidence>
<dbReference type="EMBL" id="FWWU01000009">
    <property type="protein sequence ID" value="SMB93845.1"/>
    <property type="molecule type" value="Genomic_DNA"/>
</dbReference>
<organism evidence="6 7">
    <name type="scientific">Deinococcus hopiensis KR-140</name>
    <dbReference type="NCBI Taxonomy" id="695939"/>
    <lineage>
        <taxon>Bacteria</taxon>
        <taxon>Thermotogati</taxon>
        <taxon>Deinococcota</taxon>
        <taxon>Deinococci</taxon>
        <taxon>Deinococcales</taxon>
        <taxon>Deinococcaceae</taxon>
        <taxon>Deinococcus</taxon>
    </lineage>
</organism>
<dbReference type="PANTHER" id="PTHR30055:SF234">
    <property type="entry name" value="HTH-TYPE TRANSCRIPTIONAL REGULATOR BETI"/>
    <property type="match status" value="1"/>
</dbReference>
<keyword evidence="2 4" id="KW-0238">DNA-binding</keyword>
<feature type="domain" description="HTH tetR-type" evidence="5">
    <location>
        <begin position="22"/>
        <end position="82"/>
    </location>
</feature>
<dbReference type="Pfam" id="PF17928">
    <property type="entry name" value="TetR_C_22"/>
    <property type="match status" value="1"/>
</dbReference>
<dbReference type="Proteomes" id="UP000192582">
    <property type="component" value="Unassembled WGS sequence"/>
</dbReference>
<accession>A0A1W1VKE2</accession>
<sequence length="213" mass="23796">MPSSNPPADFPGHRLPVQRRSRERVDRILASTRSLIEQQGSDHLKMREVARHAGIPIGSLYQYFADKGALIATLAQQYNALGRACTSAELAGVQVRADLPPALQRITDGFYKLYLEEPVMHDLWAATQTDKALQALETEDAEAHTHMLVDVLTRLYPEREPNQRQTAALLVMHLLATTVRLAITQDRPRGEALITTFKRSVLGEPLRALSEEP</sequence>
<dbReference type="GO" id="GO:0000976">
    <property type="term" value="F:transcription cis-regulatory region binding"/>
    <property type="evidence" value="ECO:0007669"/>
    <property type="project" value="TreeGrafter"/>
</dbReference>
<evidence type="ECO:0000259" key="5">
    <source>
        <dbReference type="PROSITE" id="PS50977"/>
    </source>
</evidence>
<dbReference type="Gene3D" id="1.10.357.10">
    <property type="entry name" value="Tetracycline Repressor, domain 2"/>
    <property type="match status" value="1"/>
</dbReference>
<protein>
    <submittedName>
        <fullName evidence="6">Transcriptional regulator, TetR family</fullName>
    </submittedName>
</protein>
<dbReference type="PANTHER" id="PTHR30055">
    <property type="entry name" value="HTH-TYPE TRANSCRIPTIONAL REGULATOR RUTR"/>
    <property type="match status" value="1"/>
</dbReference>
<dbReference type="PROSITE" id="PS50977">
    <property type="entry name" value="HTH_TETR_2"/>
    <property type="match status" value="1"/>
</dbReference>
<dbReference type="SUPFAM" id="SSF46689">
    <property type="entry name" value="Homeodomain-like"/>
    <property type="match status" value="1"/>
</dbReference>
<evidence type="ECO:0000256" key="3">
    <source>
        <dbReference type="ARBA" id="ARBA00023163"/>
    </source>
</evidence>
<dbReference type="PRINTS" id="PR00455">
    <property type="entry name" value="HTHTETR"/>
</dbReference>
<feature type="DNA-binding region" description="H-T-H motif" evidence="4">
    <location>
        <begin position="45"/>
        <end position="64"/>
    </location>
</feature>
<dbReference type="InterPro" id="IPR009057">
    <property type="entry name" value="Homeodomain-like_sf"/>
</dbReference>
<dbReference type="AlphaFoldDB" id="A0A1W1VKE2"/>
<evidence type="ECO:0000256" key="4">
    <source>
        <dbReference type="PROSITE-ProRule" id="PRU00335"/>
    </source>
</evidence>
<dbReference type="InterPro" id="IPR001647">
    <property type="entry name" value="HTH_TetR"/>
</dbReference>
<evidence type="ECO:0000313" key="7">
    <source>
        <dbReference type="Proteomes" id="UP000192582"/>
    </source>
</evidence>
<keyword evidence="7" id="KW-1185">Reference proteome</keyword>
<gene>
    <name evidence="6" type="ORF">SAMN00790413_02140</name>
</gene>
<reference evidence="6 7" key="1">
    <citation type="submission" date="2017-04" db="EMBL/GenBank/DDBJ databases">
        <authorList>
            <person name="Afonso C.L."/>
            <person name="Miller P.J."/>
            <person name="Scott M.A."/>
            <person name="Spackman E."/>
            <person name="Goraichik I."/>
            <person name="Dimitrov K.M."/>
            <person name="Suarez D.L."/>
            <person name="Swayne D.E."/>
        </authorList>
    </citation>
    <scope>NUCLEOTIDE SEQUENCE [LARGE SCALE GENOMIC DNA]</scope>
    <source>
        <strain evidence="6 7">KR-140</strain>
    </source>
</reference>
<evidence type="ECO:0000313" key="6">
    <source>
        <dbReference type="EMBL" id="SMB93845.1"/>
    </source>
</evidence>
<dbReference type="Pfam" id="PF00440">
    <property type="entry name" value="TetR_N"/>
    <property type="match status" value="1"/>
</dbReference>
<evidence type="ECO:0000256" key="1">
    <source>
        <dbReference type="ARBA" id="ARBA00023015"/>
    </source>
</evidence>
<dbReference type="GO" id="GO:0003700">
    <property type="term" value="F:DNA-binding transcription factor activity"/>
    <property type="evidence" value="ECO:0007669"/>
    <property type="project" value="TreeGrafter"/>
</dbReference>
<dbReference type="InterPro" id="IPR050109">
    <property type="entry name" value="HTH-type_TetR-like_transc_reg"/>
</dbReference>
<keyword evidence="3" id="KW-0804">Transcription</keyword>
<dbReference type="STRING" id="695939.SAMN00790413_02140"/>
<name>A0A1W1VKE2_9DEIO</name>
<proteinExistence type="predicted"/>
<dbReference type="RefSeq" id="WP_084049466.1">
    <property type="nucleotide sequence ID" value="NZ_FWWU01000009.1"/>
</dbReference>